<dbReference type="GO" id="GO:0016491">
    <property type="term" value="F:oxidoreductase activity"/>
    <property type="evidence" value="ECO:0007669"/>
    <property type="project" value="UniProtKB-KW"/>
</dbReference>
<dbReference type="PANTHER" id="PTHR43257:SF2">
    <property type="entry name" value="PYRUVATE DEHYDROGENASE E1 COMPONENT SUBUNIT BETA"/>
    <property type="match status" value="1"/>
</dbReference>
<gene>
    <name evidence="5" type="ORF">KKP3000_001105</name>
</gene>
<dbReference type="Pfam" id="PF02779">
    <property type="entry name" value="Transket_pyr"/>
    <property type="match status" value="1"/>
</dbReference>
<evidence type="ECO:0000313" key="6">
    <source>
        <dbReference type="Proteomes" id="UP001579974"/>
    </source>
</evidence>
<evidence type="ECO:0000256" key="3">
    <source>
        <dbReference type="ARBA" id="ARBA00023052"/>
    </source>
</evidence>
<evidence type="ECO:0000313" key="5">
    <source>
        <dbReference type="EMBL" id="MFB5192310.1"/>
    </source>
</evidence>
<dbReference type="RefSeq" id="WP_275474290.1">
    <property type="nucleotide sequence ID" value="NZ_CP162940.1"/>
</dbReference>
<evidence type="ECO:0000256" key="2">
    <source>
        <dbReference type="ARBA" id="ARBA00023002"/>
    </source>
</evidence>
<dbReference type="InterPro" id="IPR009014">
    <property type="entry name" value="Transketo_C/PFOR_II"/>
</dbReference>
<organism evidence="5 6">
    <name type="scientific">Alicyclobacillus fastidiosus</name>
    <dbReference type="NCBI Taxonomy" id="392011"/>
    <lineage>
        <taxon>Bacteria</taxon>
        <taxon>Bacillati</taxon>
        <taxon>Bacillota</taxon>
        <taxon>Bacilli</taxon>
        <taxon>Bacillales</taxon>
        <taxon>Alicyclobacillaceae</taxon>
        <taxon>Alicyclobacillus</taxon>
    </lineage>
</organism>
<dbReference type="Pfam" id="PF02780">
    <property type="entry name" value="Transketolase_C"/>
    <property type="match status" value="1"/>
</dbReference>
<proteinExistence type="predicted"/>
<dbReference type="CDD" id="cd07036">
    <property type="entry name" value="TPP_PYR_E1-PDHc-beta_like"/>
    <property type="match status" value="1"/>
</dbReference>
<dbReference type="SUPFAM" id="SSF52518">
    <property type="entry name" value="Thiamin diphosphate-binding fold (THDP-binding)"/>
    <property type="match status" value="1"/>
</dbReference>
<sequence>MAQMTMIQAITHALDLELARDEKVLLFGEDVGNNGGVFRATEGLQKKYGEDRVFDTPLAESGIIGLANGLAVQGFRPVPEIQFFGFVFEAFDQIASQIARLRYRSGGRFHAPVTIRSPFGGGVRTPELHSDSLEGLFLQSPGVKVVIPSTPYDAKGLLLSAIRDNDPVIFLEHMRLYRSFRQEVPEEEYTIPLGKANVVREGKDVTIVTYGAMVGVSQKAADQWAKDKGLQAEVIDLRTISPIDIETITASIEKTGRAIVVQEAQRSAGAGAEIVAQINENAIFHLEAPVLRVSPPDTVYPFGLIEDEWLPTQQAVLAALNKVVSL</sequence>
<keyword evidence="3" id="KW-0786">Thiamine pyrophosphate</keyword>
<dbReference type="Proteomes" id="UP001579974">
    <property type="component" value="Unassembled WGS sequence"/>
</dbReference>
<dbReference type="SMART" id="SM00861">
    <property type="entry name" value="Transket_pyr"/>
    <property type="match status" value="1"/>
</dbReference>
<protein>
    <submittedName>
        <fullName evidence="5">Alpha-ketoacid dehydrogenase subunit beta</fullName>
        <ecNumber evidence="5">1.2.4.-</ecNumber>
    </submittedName>
</protein>
<dbReference type="InterPro" id="IPR029061">
    <property type="entry name" value="THDP-binding"/>
</dbReference>
<dbReference type="EC" id="1.2.4.-" evidence="5"/>
<comment type="caution">
    <text evidence="5">The sequence shown here is derived from an EMBL/GenBank/DDBJ whole genome shotgun (WGS) entry which is preliminary data.</text>
</comment>
<dbReference type="InterPro" id="IPR005475">
    <property type="entry name" value="Transketolase-like_Pyr-bd"/>
</dbReference>
<dbReference type="Gene3D" id="3.40.50.970">
    <property type="match status" value="1"/>
</dbReference>
<evidence type="ECO:0000259" key="4">
    <source>
        <dbReference type="SMART" id="SM00861"/>
    </source>
</evidence>
<accession>A0ABV5AJU6</accession>
<evidence type="ECO:0000256" key="1">
    <source>
        <dbReference type="ARBA" id="ARBA00001964"/>
    </source>
</evidence>
<keyword evidence="2 5" id="KW-0560">Oxidoreductase</keyword>
<dbReference type="Gene3D" id="3.40.50.920">
    <property type="match status" value="1"/>
</dbReference>
<dbReference type="SUPFAM" id="SSF52922">
    <property type="entry name" value="TK C-terminal domain-like"/>
    <property type="match status" value="1"/>
</dbReference>
<keyword evidence="6" id="KW-1185">Reference proteome</keyword>
<dbReference type="EMBL" id="JBDXSU010000019">
    <property type="protein sequence ID" value="MFB5192310.1"/>
    <property type="molecule type" value="Genomic_DNA"/>
</dbReference>
<dbReference type="InterPro" id="IPR033248">
    <property type="entry name" value="Transketolase_C"/>
</dbReference>
<comment type="cofactor">
    <cofactor evidence="1">
        <name>thiamine diphosphate</name>
        <dbReference type="ChEBI" id="CHEBI:58937"/>
    </cofactor>
</comment>
<dbReference type="PANTHER" id="PTHR43257">
    <property type="entry name" value="PYRUVATE DEHYDROGENASE E1 COMPONENT BETA SUBUNIT"/>
    <property type="match status" value="1"/>
</dbReference>
<reference evidence="5 6" key="1">
    <citation type="journal article" date="2024" name="Int. J. Mol. Sci.">
        <title>Exploration of Alicyclobacillus spp. Genome in Search of Antibiotic Resistance.</title>
        <authorList>
            <person name="Bucka-Kolendo J."/>
            <person name="Kiousi D.E."/>
            <person name="Dekowska A."/>
            <person name="Mikolajczuk-Szczyrba A."/>
            <person name="Karadedos D.M."/>
            <person name="Michael P."/>
            <person name="Galanis A."/>
            <person name="Sokolowska B."/>
        </authorList>
    </citation>
    <scope>NUCLEOTIDE SEQUENCE [LARGE SCALE GENOMIC DNA]</scope>
    <source>
        <strain evidence="5 6">KKP 3000</strain>
    </source>
</reference>
<feature type="domain" description="Transketolase-like pyrimidine-binding" evidence="4">
    <location>
        <begin position="4"/>
        <end position="179"/>
    </location>
</feature>
<name>A0ABV5AJU6_9BACL</name>